<evidence type="ECO:0000313" key="4">
    <source>
        <dbReference type="EMBL" id="CAH3141386.1"/>
    </source>
</evidence>
<proteinExistence type="inferred from homology"/>
<sequence>MATFPTFQVTEGEWTSPKQWKVLGVKIPHFFSKDPARLADYITKFETRPEDVFVVTYPKSGTTWVQEIVWQIYNEGAISSEKQGLRVPFLEVTATHEKLVELIDLKTMPSPRVMKTHLPYSTTPRSADKETMSKYIYIARNPKDVAVSYYHFAEHLKAFGFGFNGPWEFFAKCFIEGNVGWDFWNDHVLDWWNHKDDPNVLFLKYEDLHKDLPSHVRMIADFLNKPLSDELINRIADQCTLSGMKKNITSYTFHPEQTNSPLLRKGLVGDWKNYFTPELNEKFEEQVLAKLKGTGLEFDFEM</sequence>
<gene>
    <name evidence="4" type="ORF">PLOB_00041795</name>
</gene>
<dbReference type="InterPro" id="IPR027417">
    <property type="entry name" value="P-loop_NTPase"/>
</dbReference>
<protein>
    <recommendedName>
        <fullName evidence="3">Sulfotransferase domain-containing protein</fullName>
    </recommendedName>
</protein>
<dbReference type="EMBL" id="CALNXK010000066">
    <property type="protein sequence ID" value="CAH3141386.1"/>
    <property type="molecule type" value="Genomic_DNA"/>
</dbReference>
<reference evidence="4 5" key="1">
    <citation type="submission" date="2022-05" db="EMBL/GenBank/DDBJ databases">
        <authorList>
            <consortium name="Genoscope - CEA"/>
            <person name="William W."/>
        </authorList>
    </citation>
    <scope>NUCLEOTIDE SEQUENCE [LARGE SCALE GENOMIC DNA]</scope>
</reference>
<organism evidence="4 5">
    <name type="scientific">Porites lobata</name>
    <dbReference type="NCBI Taxonomy" id="104759"/>
    <lineage>
        <taxon>Eukaryota</taxon>
        <taxon>Metazoa</taxon>
        <taxon>Cnidaria</taxon>
        <taxon>Anthozoa</taxon>
        <taxon>Hexacorallia</taxon>
        <taxon>Scleractinia</taxon>
        <taxon>Fungiina</taxon>
        <taxon>Poritidae</taxon>
        <taxon>Porites</taxon>
    </lineage>
</organism>
<comment type="similarity">
    <text evidence="1">Belongs to the sulfotransferase 1 family.</text>
</comment>
<evidence type="ECO:0000259" key="3">
    <source>
        <dbReference type="Pfam" id="PF00685"/>
    </source>
</evidence>
<evidence type="ECO:0000256" key="1">
    <source>
        <dbReference type="ARBA" id="ARBA00005771"/>
    </source>
</evidence>
<dbReference type="Pfam" id="PF00685">
    <property type="entry name" value="Sulfotransfer_1"/>
    <property type="match status" value="1"/>
</dbReference>
<dbReference type="SUPFAM" id="SSF52540">
    <property type="entry name" value="P-loop containing nucleoside triphosphate hydrolases"/>
    <property type="match status" value="1"/>
</dbReference>
<name>A0ABN8PHP7_9CNID</name>
<dbReference type="PANTHER" id="PTHR11783">
    <property type="entry name" value="SULFOTRANSFERASE SULT"/>
    <property type="match status" value="1"/>
</dbReference>
<keyword evidence="5" id="KW-1185">Reference proteome</keyword>
<dbReference type="InterPro" id="IPR000863">
    <property type="entry name" value="Sulfotransferase_dom"/>
</dbReference>
<keyword evidence="2" id="KW-0808">Transferase</keyword>
<feature type="domain" description="Sulfotransferase" evidence="3">
    <location>
        <begin position="49"/>
        <end position="295"/>
    </location>
</feature>
<evidence type="ECO:0000313" key="5">
    <source>
        <dbReference type="Proteomes" id="UP001159405"/>
    </source>
</evidence>
<comment type="caution">
    <text evidence="4">The sequence shown here is derived from an EMBL/GenBank/DDBJ whole genome shotgun (WGS) entry which is preliminary data.</text>
</comment>
<accession>A0ABN8PHP7</accession>
<evidence type="ECO:0000256" key="2">
    <source>
        <dbReference type="ARBA" id="ARBA00022679"/>
    </source>
</evidence>
<dbReference type="Gene3D" id="3.40.50.300">
    <property type="entry name" value="P-loop containing nucleotide triphosphate hydrolases"/>
    <property type="match status" value="1"/>
</dbReference>
<dbReference type="Proteomes" id="UP001159405">
    <property type="component" value="Unassembled WGS sequence"/>
</dbReference>